<keyword evidence="2" id="KW-0732">Signal</keyword>
<reference evidence="3 4" key="1">
    <citation type="submission" date="2018-10" db="EMBL/GenBank/DDBJ databases">
        <title>Genomic Encyclopedia of Archaeal and Bacterial Type Strains, Phase II (KMG-II): from individual species to whole genera.</title>
        <authorList>
            <person name="Goeker M."/>
        </authorList>
    </citation>
    <scope>NUCLEOTIDE SEQUENCE [LARGE SCALE GENOMIC DNA]</scope>
    <source>
        <strain evidence="3 4">DSM 18602</strain>
    </source>
</reference>
<feature type="signal peptide" evidence="2">
    <location>
        <begin position="1"/>
        <end position="20"/>
    </location>
</feature>
<evidence type="ECO:0000256" key="2">
    <source>
        <dbReference type="SAM" id="SignalP"/>
    </source>
</evidence>
<evidence type="ECO:0000256" key="1">
    <source>
        <dbReference type="SAM" id="MobiDB-lite"/>
    </source>
</evidence>
<dbReference type="AlphaFoldDB" id="A0A495J4L2"/>
<feature type="chain" id="PRO_5019869411" description="LTXXQ motif family protein" evidence="2">
    <location>
        <begin position="21"/>
        <end position="128"/>
    </location>
</feature>
<comment type="caution">
    <text evidence="3">The sequence shown here is derived from an EMBL/GenBank/DDBJ whole genome shotgun (WGS) entry which is preliminary data.</text>
</comment>
<name>A0A495J4L2_9SPHI</name>
<evidence type="ECO:0000313" key="3">
    <source>
        <dbReference type="EMBL" id="RKR83915.1"/>
    </source>
</evidence>
<organism evidence="3 4">
    <name type="scientific">Mucilaginibacter gracilis</name>
    <dbReference type="NCBI Taxonomy" id="423350"/>
    <lineage>
        <taxon>Bacteria</taxon>
        <taxon>Pseudomonadati</taxon>
        <taxon>Bacteroidota</taxon>
        <taxon>Sphingobacteriia</taxon>
        <taxon>Sphingobacteriales</taxon>
        <taxon>Sphingobacteriaceae</taxon>
        <taxon>Mucilaginibacter</taxon>
    </lineage>
</organism>
<dbReference type="Proteomes" id="UP000268007">
    <property type="component" value="Unassembled WGS sequence"/>
</dbReference>
<dbReference type="OrthoDB" id="798005at2"/>
<gene>
    <name evidence="3" type="ORF">BDD43_4130</name>
</gene>
<feature type="region of interest" description="Disordered" evidence="1">
    <location>
        <begin position="103"/>
        <end position="128"/>
    </location>
</feature>
<dbReference type="RefSeq" id="WP_121199362.1">
    <property type="nucleotide sequence ID" value="NZ_RBKU01000001.1"/>
</dbReference>
<protein>
    <recommendedName>
        <fullName evidence="5">LTXXQ motif family protein</fullName>
    </recommendedName>
</protein>
<dbReference type="EMBL" id="RBKU01000001">
    <property type="protein sequence ID" value="RKR83915.1"/>
    <property type="molecule type" value="Genomic_DNA"/>
</dbReference>
<evidence type="ECO:0008006" key="5">
    <source>
        <dbReference type="Google" id="ProtNLM"/>
    </source>
</evidence>
<keyword evidence="4" id="KW-1185">Reference proteome</keyword>
<proteinExistence type="predicted"/>
<dbReference type="Gene3D" id="1.20.120.1490">
    <property type="match status" value="1"/>
</dbReference>
<evidence type="ECO:0000313" key="4">
    <source>
        <dbReference type="Proteomes" id="UP000268007"/>
    </source>
</evidence>
<accession>A0A495J4L2</accession>
<sequence>MKKLLMVCCFVVSIVSLSKAQGGRMRRSPAEQAKEMQTQLKLTDDQTAKVLSIYTAQSTKMDSVMKAANGDRDAMRSAMQPLRKEANDKILAVLTDDQKVAYKKMEEERMSRMRNGGGGNPPPPPSQK</sequence>